<sequence>MIVPEISIIIPLYNKSIHIARALNSVLNQTFYNFEVIVVDDGSTDGGTKIVMDFNDPRIRLIQQKNQGASIARNVGVQYAKANLIAFLDADDEWTQNYIEIILKLRKRYPQAGMYTTAYQISTHDGKLTWPKYKYIPFRSWEGLLPNFFKSLAFGDSPVRTSLLSVPKSIFIELGGFPPGYRWAHDVDLFGKIALKYPVAFSWKLGGIYHGDAVNRLSDLKRPIDYDEPFIETARNAIINGEVRPDFIGPLNEFIFRQETPRVARYILSGNSETARNILSQCKPKQYYYYSMKILLLLLSIIPYPVIRYSTNIKFLKIALMELFHISPEAKYSQGLYR</sequence>
<dbReference type="AlphaFoldDB" id="A0A0E3LM99"/>
<dbReference type="GO" id="GO:0016740">
    <property type="term" value="F:transferase activity"/>
    <property type="evidence" value="ECO:0007669"/>
    <property type="project" value="UniProtKB-KW"/>
</dbReference>
<proteinExistence type="predicted"/>
<dbReference type="InterPro" id="IPR050834">
    <property type="entry name" value="Glycosyltransf_2"/>
</dbReference>
<keyword evidence="2" id="KW-0808">Transferase</keyword>
<dbReference type="PATRIC" id="fig|1434109.4.peg.4409"/>
<dbReference type="CDD" id="cd00761">
    <property type="entry name" value="Glyco_tranf_GTA_type"/>
    <property type="match status" value="1"/>
</dbReference>
<dbReference type="InterPro" id="IPR001173">
    <property type="entry name" value="Glyco_trans_2-like"/>
</dbReference>
<evidence type="ECO:0000313" key="2">
    <source>
        <dbReference type="EMBL" id="AKB52651.1"/>
    </source>
</evidence>
<accession>A0A0E3LM99</accession>
<dbReference type="GeneID" id="25419229"/>
<evidence type="ECO:0000313" key="3">
    <source>
        <dbReference type="Proteomes" id="UP000033038"/>
    </source>
</evidence>
<dbReference type="HOGENOM" id="CLU_025996_0_0_2"/>
<reference evidence="2 3" key="1">
    <citation type="submission" date="2014-07" db="EMBL/GenBank/DDBJ databases">
        <title>Methanogenic archaea and the global carbon cycle.</title>
        <authorList>
            <person name="Henriksen J.R."/>
            <person name="Luke J."/>
            <person name="Reinhart S."/>
            <person name="Benedict M.N."/>
            <person name="Youngblut N.D."/>
            <person name="Metcalf M.E."/>
            <person name="Whitaker R.J."/>
            <person name="Metcalf W.W."/>
        </authorList>
    </citation>
    <scope>NUCLEOTIDE SEQUENCE [LARGE SCALE GENOMIC DNA]</scope>
    <source>
        <strain evidence="2 3">Wiesmoor</strain>
    </source>
</reference>
<dbReference type="KEGG" id="mbw:MSBRW_3398"/>
<feature type="domain" description="Glycosyltransferase 2-like" evidence="1">
    <location>
        <begin position="7"/>
        <end position="132"/>
    </location>
</feature>
<evidence type="ECO:0000259" key="1">
    <source>
        <dbReference type="Pfam" id="PF00535"/>
    </source>
</evidence>
<gene>
    <name evidence="2" type="ORF">MSBRW_3398</name>
</gene>
<dbReference type="PANTHER" id="PTHR43685">
    <property type="entry name" value="GLYCOSYLTRANSFERASE"/>
    <property type="match status" value="1"/>
</dbReference>
<dbReference type="Proteomes" id="UP000033038">
    <property type="component" value="Chromosome"/>
</dbReference>
<dbReference type="EMBL" id="CP009526">
    <property type="protein sequence ID" value="AKB52651.1"/>
    <property type="molecule type" value="Genomic_DNA"/>
</dbReference>
<dbReference type="SUPFAM" id="SSF53448">
    <property type="entry name" value="Nucleotide-diphospho-sugar transferases"/>
    <property type="match status" value="1"/>
</dbReference>
<dbReference type="Pfam" id="PF00535">
    <property type="entry name" value="Glycos_transf_2"/>
    <property type="match status" value="1"/>
</dbReference>
<dbReference type="PANTHER" id="PTHR43685:SF2">
    <property type="entry name" value="GLYCOSYLTRANSFERASE 2-LIKE DOMAIN-CONTAINING PROTEIN"/>
    <property type="match status" value="1"/>
</dbReference>
<name>A0A0E3LM99_METBA</name>
<dbReference type="Gene3D" id="3.90.550.10">
    <property type="entry name" value="Spore Coat Polysaccharide Biosynthesis Protein SpsA, Chain A"/>
    <property type="match status" value="1"/>
</dbReference>
<protein>
    <submittedName>
        <fullName evidence="2">Putative glycosyl transferase</fullName>
    </submittedName>
</protein>
<dbReference type="RefSeq" id="WP_011306336.1">
    <property type="nucleotide sequence ID" value="NZ_CP009526.1"/>
</dbReference>
<dbReference type="InterPro" id="IPR029044">
    <property type="entry name" value="Nucleotide-diphossugar_trans"/>
</dbReference>
<organism evidence="2 3">
    <name type="scientific">Methanosarcina barkeri str. Wiesmoor</name>
    <dbReference type="NCBI Taxonomy" id="1434109"/>
    <lineage>
        <taxon>Archaea</taxon>
        <taxon>Methanobacteriati</taxon>
        <taxon>Methanobacteriota</taxon>
        <taxon>Stenosarchaea group</taxon>
        <taxon>Methanomicrobia</taxon>
        <taxon>Methanosarcinales</taxon>
        <taxon>Methanosarcinaceae</taxon>
        <taxon>Methanosarcina</taxon>
    </lineage>
</organism>